<evidence type="ECO:0000256" key="1">
    <source>
        <dbReference type="SAM" id="SignalP"/>
    </source>
</evidence>
<dbReference type="OrthoDB" id="5358299at2759"/>
<keyword evidence="3" id="KW-1185">Reference proteome</keyword>
<feature type="chain" id="PRO_5034748229" evidence="1">
    <location>
        <begin position="20"/>
        <end position="170"/>
    </location>
</feature>
<name>A0A8H3F1Q4_9LECA</name>
<proteinExistence type="predicted"/>
<evidence type="ECO:0000313" key="3">
    <source>
        <dbReference type="Proteomes" id="UP000664203"/>
    </source>
</evidence>
<dbReference type="Proteomes" id="UP000664203">
    <property type="component" value="Unassembled WGS sequence"/>
</dbReference>
<accession>A0A8H3F1Q4</accession>
<sequence>MLASLSLSLMLLVPKDATAFSSLLQPSLDHAQTNSTLLLNGTLSSSPKDPFRLTNLFVYPPVAVDFHGYGDPVPRATADVCLYKALDDALSTRAHKSLAPIEASDLDYTKANVSLNFHPDGVVLWEEWKNALYLMLGFVDRFDTREFLFTVELLGSKEWIEVGKGHLITF</sequence>
<evidence type="ECO:0000313" key="2">
    <source>
        <dbReference type="EMBL" id="CAF9916576.1"/>
    </source>
</evidence>
<reference evidence="2" key="1">
    <citation type="submission" date="2021-03" db="EMBL/GenBank/DDBJ databases">
        <authorList>
            <person name="Tagirdzhanova G."/>
        </authorList>
    </citation>
    <scope>NUCLEOTIDE SEQUENCE</scope>
</reference>
<comment type="caution">
    <text evidence="2">The sequence shown here is derived from an EMBL/GenBank/DDBJ whole genome shotgun (WGS) entry which is preliminary data.</text>
</comment>
<feature type="signal peptide" evidence="1">
    <location>
        <begin position="1"/>
        <end position="19"/>
    </location>
</feature>
<dbReference type="EMBL" id="CAJPDR010000092">
    <property type="protein sequence ID" value="CAF9916576.1"/>
    <property type="molecule type" value="Genomic_DNA"/>
</dbReference>
<keyword evidence="1" id="KW-0732">Signal</keyword>
<organism evidence="2 3">
    <name type="scientific">Alectoria fallacina</name>
    <dbReference type="NCBI Taxonomy" id="1903189"/>
    <lineage>
        <taxon>Eukaryota</taxon>
        <taxon>Fungi</taxon>
        <taxon>Dikarya</taxon>
        <taxon>Ascomycota</taxon>
        <taxon>Pezizomycotina</taxon>
        <taxon>Lecanoromycetes</taxon>
        <taxon>OSLEUM clade</taxon>
        <taxon>Lecanoromycetidae</taxon>
        <taxon>Lecanorales</taxon>
        <taxon>Lecanorineae</taxon>
        <taxon>Parmeliaceae</taxon>
        <taxon>Alectoria</taxon>
    </lineage>
</organism>
<gene>
    <name evidence="2" type="ORF">ALECFALPRED_010792</name>
</gene>
<protein>
    <submittedName>
        <fullName evidence="2">Uncharacterized protein</fullName>
    </submittedName>
</protein>
<dbReference type="AlphaFoldDB" id="A0A8H3F1Q4"/>